<name>A0ACB9PHZ1_BAUVA</name>
<proteinExistence type="predicted"/>
<dbReference type="EMBL" id="CM039430">
    <property type="protein sequence ID" value="KAI4346175.1"/>
    <property type="molecule type" value="Genomic_DNA"/>
</dbReference>
<evidence type="ECO:0000313" key="2">
    <source>
        <dbReference type="Proteomes" id="UP000828941"/>
    </source>
</evidence>
<sequence>MLMFVFSGNNLNCAINYSNPCESDTHQGSSYKSKFTLKVGIIEGRVDILLLGGMLFCWCKGRHKGHKREVFVDVAGEVGRGIAFGPLRRFAWRELQMATDNFSEENVLGEEGFGKDYKGILADNTQVAVKGLTDFERTRGDAAFQREVATTSFAVHRNLLRLIGFCTTPTERLLVYPFMKNLNVAGRLLAELKPGESVLDWPTRKRMALGTAHGLEYLHEHCHPKIIHRDVKAANVLLDDDLEPVLGKRVIDFSYLEEEDGVSLLDHVKKLEREKILGDIVDLNLNKKHTRG</sequence>
<comment type="caution">
    <text evidence="1">The sequence shown here is derived from an EMBL/GenBank/DDBJ whole genome shotgun (WGS) entry which is preliminary data.</text>
</comment>
<organism evidence="1 2">
    <name type="scientific">Bauhinia variegata</name>
    <name type="common">Purple orchid tree</name>
    <name type="synonym">Phanera variegata</name>
    <dbReference type="NCBI Taxonomy" id="167791"/>
    <lineage>
        <taxon>Eukaryota</taxon>
        <taxon>Viridiplantae</taxon>
        <taxon>Streptophyta</taxon>
        <taxon>Embryophyta</taxon>
        <taxon>Tracheophyta</taxon>
        <taxon>Spermatophyta</taxon>
        <taxon>Magnoliopsida</taxon>
        <taxon>eudicotyledons</taxon>
        <taxon>Gunneridae</taxon>
        <taxon>Pentapetalae</taxon>
        <taxon>rosids</taxon>
        <taxon>fabids</taxon>
        <taxon>Fabales</taxon>
        <taxon>Fabaceae</taxon>
        <taxon>Cercidoideae</taxon>
        <taxon>Cercideae</taxon>
        <taxon>Bauhiniinae</taxon>
        <taxon>Bauhinia</taxon>
    </lineage>
</organism>
<evidence type="ECO:0000313" key="1">
    <source>
        <dbReference type="EMBL" id="KAI4346175.1"/>
    </source>
</evidence>
<dbReference type="Proteomes" id="UP000828941">
    <property type="component" value="Chromosome 5"/>
</dbReference>
<accession>A0ACB9PHZ1</accession>
<protein>
    <submittedName>
        <fullName evidence="1">Uncharacterized protein</fullName>
    </submittedName>
</protein>
<gene>
    <name evidence="1" type="ORF">L6164_013248</name>
</gene>
<keyword evidence="2" id="KW-1185">Reference proteome</keyword>
<reference evidence="1 2" key="1">
    <citation type="journal article" date="2022" name="DNA Res.">
        <title>Chromosomal-level genome assembly of the orchid tree Bauhinia variegata (Leguminosae; Cercidoideae) supports the allotetraploid origin hypothesis of Bauhinia.</title>
        <authorList>
            <person name="Zhong Y."/>
            <person name="Chen Y."/>
            <person name="Zheng D."/>
            <person name="Pang J."/>
            <person name="Liu Y."/>
            <person name="Luo S."/>
            <person name="Meng S."/>
            <person name="Qian L."/>
            <person name="Wei D."/>
            <person name="Dai S."/>
            <person name="Zhou R."/>
        </authorList>
    </citation>
    <scope>NUCLEOTIDE SEQUENCE [LARGE SCALE GENOMIC DNA]</scope>
    <source>
        <strain evidence="1">BV-YZ2020</strain>
    </source>
</reference>